<proteinExistence type="predicted"/>
<name>A0ABZ2RUM1_9BACT</name>
<evidence type="ECO:0000313" key="3">
    <source>
        <dbReference type="Proteomes" id="UP001460679"/>
    </source>
</evidence>
<dbReference type="Gene3D" id="3.40.190.190">
    <property type="entry name" value="CypI, domain 2"/>
    <property type="match status" value="1"/>
</dbReference>
<reference evidence="2" key="1">
    <citation type="submission" date="2024-03" db="EMBL/GenBank/DDBJ databases">
        <title>Complete genome sequence of Mycoplasma gypis type strain B1/T1.</title>
        <authorList>
            <person name="Spergser J."/>
        </authorList>
    </citation>
    <scope>NUCLEOTIDE SEQUENCE [LARGE SCALE GENOMIC DNA]</scope>
    <source>
        <strain evidence="2">B1/T1</strain>
    </source>
</reference>
<dbReference type="NCBIfam" id="NF045838">
    <property type="entry name" value="MG289_thiam_LP"/>
    <property type="match status" value="1"/>
</dbReference>
<dbReference type="InterPro" id="IPR043099">
    <property type="entry name" value="CypI_dom_I"/>
</dbReference>
<organism evidence="2 3">
    <name type="scientific">[Mycoplasma] gypis</name>
    <dbReference type="NCBI Taxonomy" id="92404"/>
    <lineage>
        <taxon>Bacteria</taxon>
        <taxon>Bacillati</taxon>
        <taxon>Mycoplasmatota</taxon>
        <taxon>Mycoplasmoidales</taxon>
        <taxon>Metamycoplasmataceae</taxon>
        <taxon>Metamycoplasma</taxon>
    </lineage>
</organism>
<dbReference type="Pfam" id="PF06646">
    <property type="entry name" value="CypI"/>
    <property type="match status" value="1"/>
</dbReference>
<feature type="signal peptide" evidence="1">
    <location>
        <begin position="1"/>
        <end position="25"/>
    </location>
</feature>
<feature type="chain" id="PRO_5046803094" description="High affinity transport system protein p37" evidence="1">
    <location>
        <begin position="26"/>
        <end position="431"/>
    </location>
</feature>
<keyword evidence="1" id="KW-0732">Signal</keyword>
<dbReference type="InterPro" id="IPR010592">
    <property type="entry name" value="CypI"/>
</dbReference>
<dbReference type="Gene3D" id="3.40.190.180">
    <property type="entry name" value="Cypl, domain I"/>
    <property type="match status" value="1"/>
</dbReference>
<evidence type="ECO:0000313" key="2">
    <source>
        <dbReference type="EMBL" id="WXL28431.1"/>
    </source>
</evidence>
<gene>
    <name evidence="2" type="ORF">WG616_00135</name>
</gene>
<evidence type="ECO:0008006" key="4">
    <source>
        <dbReference type="Google" id="ProtNLM"/>
    </source>
</evidence>
<dbReference type="EMBL" id="CP148066">
    <property type="protein sequence ID" value="WXL28431.1"/>
    <property type="molecule type" value="Genomic_DNA"/>
</dbReference>
<protein>
    <recommendedName>
        <fullName evidence="4">High affinity transport system protein p37</fullName>
    </recommendedName>
</protein>
<sequence length="431" mass="49026">MKINKKTLKTFLFSSVSLLALPFVAAQCDVEQEHSDTKSQSPSADEIRKNWDTNINIRYSWANDGWKDKEPEFLDLLKSRFKELKDQNELTKDLPDVNFSLNSLGDSDAVVDILKSNNTDYDVVFTNFLNISEEIKNQSDFSNFKLPFIVSTQTLKFNWTGEKNNEVYTNGLENDPLRQIANRENEKQLATEQFGEYPTWNSKDPKYKWDGSKYEAFYKEPQDVTLFYRGAILISGTDEERNEIIKAWDSKDFDKFISFGLAIGSTTSGGKYKYPIGLLSKHFNKPINEIKEFFSDKIKQQSIKVIQKGAKTALGHNGIHIAFDDEGSFNWTERKNGLFSPDNFPNEKIRVLTVTNPAPYDVAFGRIGLNATEGTLIAQALASLSLTENTFGIYTGYNKFISGSKELLKDILDVQQYTENNIGAKPKLLND</sequence>
<keyword evidence="3" id="KW-1185">Reference proteome</keyword>
<dbReference type="RefSeq" id="WP_205499523.1">
    <property type="nucleotide sequence ID" value="NZ_CP148066.1"/>
</dbReference>
<evidence type="ECO:0000256" key="1">
    <source>
        <dbReference type="SAM" id="SignalP"/>
    </source>
</evidence>
<dbReference type="InterPro" id="IPR043100">
    <property type="entry name" value="CypI_dom_II"/>
</dbReference>
<dbReference type="Proteomes" id="UP001460679">
    <property type="component" value="Chromosome"/>
</dbReference>
<accession>A0ABZ2RUM1</accession>